<evidence type="ECO:0000313" key="3">
    <source>
        <dbReference type="Proteomes" id="UP000199392"/>
    </source>
</evidence>
<evidence type="ECO:0000313" key="2">
    <source>
        <dbReference type="EMBL" id="SFT14953.1"/>
    </source>
</evidence>
<keyword evidence="3" id="KW-1185">Reference proteome</keyword>
<reference evidence="3" key="1">
    <citation type="submission" date="2016-10" db="EMBL/GenBank/DDBJ databases">
        <authorList>
            <person name="Varghese N."/>
            <person name="Submissions S."/>
        </authorList>
    </citation>
    <scope>NUCLEOTIDE SEQUENCE [LARGE SCALE GENOMIC DNA]</scope>
    <source>
        <strain evidence="3">DSM 26894</strain>
    </source>
</reference>
<gene>
    <name evidence="2" type="ORF">SAMN04488050_11223</name>
</gene>
<proteinExistence type="predicted"/>
<protein>
    <recommendedName>
        <fullName evidence="1">DUF4214 domain-containing protein</fullName>
    </recommendedName>
</protein>
<dbReference type="Pfam" id="PF13946">
    <property type="entry name" value="DUF4214"/>
    <property type="match status" value="1"/>
</dbReference>
<dbReference type="InterPro" id="IPR025282">
    <property type="entry name" value="DUF4214"/>
</dbReference>
<dbReference type="AlphaFoldDB" id="A0A1I6VMM8"/>
<dbReference type="Proteomes" id="UP000199392">
    <property type="component" value="Unassembled WGS sequence"/>
</dbReference>
<accession>A0A1I6VMM8</accession>
<dbReference type="STRING" id="311180.SAMN04488050_11223"/>
<sequence length="197" mass="20904">MECWTRRDTETGSRGAETTLRVITGSGESNRFQNNCGALSDQRPIPLLSRNVLAHASDPLSLESCTAHPAAGSTRDEEVVGFSRSREFSHGTAMAFHSFMATVEGDWLDGSQEDALLLGGVARETLVFDRDTAGRDVFPGLDAWDVLEFTGTKYLNCAGAMAAHGAGRPGGGPLAPGVTVKFLGADLVTVDKMVTEV</sequence>
<feature type="domain" description="DUF4214" evidence="1">
    <location>
        <begin position="29"/>
        <end position="90"/>
    </location>
</feature>
<evidence type="ECO:0000259" key="1">
    <source>
        <dbReference type="Pfam" id="PF13946"/>
    </source>
</evidence>
<name>A0A1I6VMM8_9RHOB</name>
<dbReference type="EMBL" id="FOZW01000012">
    <property type="protein sequence ID" value="SFT14953.1"/>
    <property type="molecule type" value="Genomic_DNA"/>
</dbReference>
<organism evidence="2 3">
    <name type="scientific">Alloyangia pacifica</name>
    <dbReference type="NCBI Taxonomy" id="311180"/>
    <lineage>
        <taxon>Bacteria</taxon>
        <taxon>Pseudomonadati</taxon>
        <taxon>Pseudomonadota</taxon>
        <taxon>Alphaproteobacteria</taxon>
        <taxon>Rhodobacterales</taxon>
        <taxon>Roseobacteraceae</taxon>
        <taxon>Alloyangia</taxon>
    </lineage>
</organism>